<dbReference type="Pfam" id="PF11141">
    <property type="entry name" value="DUF2914"/>
    <property type="match status" value="1"/>
</dbReference>
<dbReference type="EMBL" id="APJX01000010">
    <property type="protein sequence ID" value="EMS78082.1"/>
    <property type="molecule type" value="Genomic_DNA"/>
</dbReference>
<dbReference type="InterPro" id="IPR022606">
    <property type="entry name" value="DUF2914"/>
</dbReference>
<sequence>MAKIPKMKPSIRICSLLIMCLVSAVTVTSRICAQDQVPVMATVSEPPVLVQAQMCEAIERFQPVNPAVVFSISLGRVYCFSAFDPVFEESIVYHRWYRQDRLISNARLVLNPPKWSSFSSMQLRPADKGPWRVEIVDSRDKLLKTLRFSISD</sequence>
<keyword evidence="4" id="KW-1185">Reference proteome</keyword>
<feature type="chain" id="PRO_5004487013" description="DUF2914 domain-containing protein" evidence="1">
    <location>
        <begin position="25"/>
        <end position="152"/>
    </location>
</feature>
<proteinExistence type="predicted"/>
<feature type="domain" description="DUF2914" evidence="2">
    <location>
        <begin position="92"/>
        <end position="150"/>
    </location>
</feature>
<dbReference type="Proteomes" id="UP000014216">
    <property type="component" value="Unassembled WGS sequence"/>
</dbReference>
<name>S0G1N2_9BACT</name>
<gene>
    <name evidence="3" type="ORF">Dpo_10c00750</name>
</gene>
<protein>
    <recommendedName>
        <fullName evidence="2">DUF2914 domain-containing protein</fullName>
    </recommendedName>
</protein>
<feature type="signal peptide" evidence="1">
    <location>
        <begin position="1"/>
        <end position="24"/>
    </location>
</feature>
<reference evidence="3 4" key="1">
    <citation type="journal article" date="2013" name="Genome Announc.">
        <title>Draft Genome Sequence of Desulfotignum phosphitoxidans DSM 13687 Strain FiPS-3.</title>
        <authorList>
            <person name="Poehlein A."/>
            <person name="Daniel R."/>
            <person name="Simeonova D.D."/>
        </authorList>
    </citation>
    <scope>NUCLEOTIDE SEQUENCE [LARGE SCALE GENOMIC DNA]</scope>
    <source>
        <strain evidence="3 4">DSM 13687</strain>
    </source>
</reference>
<accession>S0G1N2</accession>
<organism evidence="3 4">
    <name type="scientific">Desulfotignum phosphitoxidans DSM 13687</name>
    <dbReference type="NCBI Taxonomy" id="1286635"/>
    <lineage>
        <taxon>Bacteria</taxon>
        <taxon>Pseudomonadati</taxon>
        <taxon>Thermodesulfobacteriota</taxon>
        <taxon>Desulfobacteria</taxon>
        <taxon>Desulfobacterales</taxon>
        <taxon>Desulfobacteraceae</taxon>
        <taxon>Desulfotignum</taxon>
    </lineage>
</organism>
<dbReference type="AlphaFoldDB" id="S0G1N2"/>
<evidence type="ECO:0000259" key="2">
    <source>
        <dbReference type="Pfam" id="PF11141"/>
    </source>
</evidence>
<evidence type="ECO:0000313" key="3">
    <source>
        <dbReference type="EMBL" id="EMS78082.1"/>
    </source>
</evidence>
<keyword evidence="1" id="KW-0732">Signal</keyword>
<evidence type="ECO:0000256" key="1">
    <source>
        <dbReference type="SAM" id="SignalP"/>
    </source>
</evidence>
<comment type="caution">
    <text evidence="3">The sequence shown here is derived from an EMBL/GenBank/DDBJ whole genome shotgun (WGS) entry which is preliminary data.</text>
</comment>
<evidence type="ECO:0000313" key="4">
    <source>
        <dbReference type="Proteomes" id="UP000014216"/>
    </source>
</evidence>